<dbReference type="Pfam" id="PF00126">
    <property type="entry name" value="HTH_1"/>
    <property type="match status" value="1"/>
</dbReference>
<dbReference type="EMBL" id="WXWW01000179">
    <property type="protein sequence ID" value="NAW65948.1"/>
    <property type="molecule type" value="Genomic_DNA"/>
</dbReference>
<dbReference type="InterPro" id="IPR036388">
    <property type="entry name" value="WH-like_DNA-bd_sf"/>
</dbReference>
<name>A0A7X4WC68_9GAMM</name>
<dbReference type="PANTHER" id="PTHR30537">
    <property type="entry name" value="HTH-TYPE TRANSCRIPTIONAL REGULATOR"/>
    <property type="match status" value="1"/>
</dbReference>
<evidence type="ECO:0000313" key="6">
    <source>
        <dbReference type="Proteomes" id="UP000465712"/>
    </source>
</evidence>
<dbReference type="FunFam" id="3.40.190.290:FF:000001">
    <property type="entry name" value="Transcriptional regulator, LysR family"/>
    <property type="match status" value="1"/>
</dbReference>
<dbReference type="InterPro" id="IPR005119">
    <property type="entry name" value="LysR_subst-bd"/>
</dbReference>
<evidence type="ECO:0000256" key="1">
    <source>
        <dbReference type="ARBA" id="ARBA00009437"/>
    </source>
</evidence>
<dbReference type="InterPro" id="IPR036390">
    <property type="entry name" value="WH_DNA-bd_sf"/>
</dbReference>
<dbReference type="PANTHER" id="PTHR30537:SF35">
    <property type="entry name" value="TRANSCRIPTIONAL REGULATORY PROTEIN"/>
    <property type="match status" value="1"/>
</dbReference>
<dbReference type="CDD" id="cd08422">
    <property type="entry name" value="PBP2_CrgA_like"/>
    <property type="match status" value="1"/>
</dbReference>
<proteinExistence type="inferred from homology"/>
<dbReference type="GO" id="GO:0006351">
    <property type="term" value="P:DNA-templated transcription"/>
    <property type="evidence" value="ECO:0007669"/>
    <property type="project" value="TreeGrafter"/>
</dbReference>
<evidence type="ECO:0000256" key="3">
    <source>
        <dbReference type="ARBA" id="ARBA00023125"/>
    </source>
</evidence>
<evidence type="ECO:0000256" key="2">
    <source>
        <dbReference type="ARBA" id="ARBA00023015"/>
    </source>
</evidence>
<dbReference type="GO" id="GO:0003700">
    <property type="term" value="F:DNA-binding transcription factor activity"/>
    <property type="evidence" value="ECO:0007669"/>
    <property type="project" value="InterPro"/>
</dbReference>
<dbReference type="InterPro" id="IPR000847">
    <property type="entry name" value="LysR_HTH_N"/>
</dbReference>
<dbReference type="SUPFAM" id="SSF46785">
    <property type="entry name" value="Winged helix' DNA-binding domain"/>
    <property type="match status" value="1"/>
</dbReference>
<keyword evidence="4" id="KW-0804">Transcription</keyword>
<sequence length="304" mass="33905">MDRLTAAKVFIDVATTESFTTTADRLEMSRSMVTRYIATMEEWMKTRLLQRTTRKVALTTAGQQCLKEIKLWVEQAEHIAVILQPADRLSGHIRLTTSMSFAHAQLAKAIQPFLALNPEVSVEIDVRDQVTDLIAERFDLAIRIAMAPDPSLIGKPIAGCDSVIVASPSYLAQWPDIRTPADLSHHQCLGNRSFEQHVWHLTKNNVTESVEVTCRFISNEATVLKAAAIEGAGIAVQPTYLVNDDIQAGRLAVVLADWVPKSMSVYALYPAREYLLPAVRGLIDHLAQYFDGNHWPRKPNDFGL</sequence>
<dbReference type="PROSITE" id="PS50931">
    <property type="entry name" value="HTH_LYSR"/>
    <property type="match status" value="1"/>
</dbReference>
<comment type="caution">
    <text evidence="5">The sequence shown here is derived from an EMBL/GenBank/DDBJ whole genome shotgun (WGS) entry which is preliminary data.</text>
</comment>
<dbReference type="InterPro" id="IPR058163">
    <property type="entry name" value="LysR-type_TF_proteobact-type"/>
</dbReference>
<accession>A0A7X4WC68</accession>
<dbReference type="GO" id="GO:0043565">
    <property type="term" value="F:sequence-specific DNA binding"/>
    <property type="evidence" value="ECO:0007669"/>
    <property type="project" value="TreeGrafter"/>
</dbReference>
<dbReference type="OrthoDB" id="9786526at2"/>
<comment type="similarity">
    <text evidence="1">Belongs to the LysR transcriptional regulatory family.</text>
</comment>
<dbReference type="FunFam" id="1.10.10.10:FF:000001">
    <property type="entry name" value="LysR family transcriptional regulator"/>
    <property type="match status" value="1"/>
</dbReference>
<reference evidence="5 6" key="1">
    <citation type="submission" date="2017-05" db="EMBL/GenBank/DDBJ databases">
        <title>High clonality and local adaptation shapes Vibrionaceae linages within an endangered oasis.</title>
        <authorList>
            <person name="Vazquez-Rosas-Landa M."/>
        </authorList>
    </citation>
    <scope>NUCLEOTIDE SEQUENCE [LARGE SCALE GENOMIC DNA]</scope>
    <source>
        <strain evidence="5 6">P46_P4S1P180</strain>
    </source>
</reference>
<dbReference type="AlphaFoldDB" id="A0A7X4WC68"/>
<gene>
    <name evidence="5" type="ORF">CAG72_12040</name>
</gene>
<dbReference type="Gene3D" id="1.10.10.10">
    <property type="entry name" value="Winged helix-like DNA-binding domain superfamily/Winged helix DNA-binding domain"/>
    <property type="match status" value="1"/>
</dbReference>
<dbReference type="RefSeq" id="WP_161445198.1">
    <property type="nucleotide sequence ID" value="NZ_WXWU01000124.1"/>
</dbReference>
<evidence type="ECO:0000313" key="5">
    <source>
        <dbReference type="EMBL" id="NAW65948.1"/>
    </source>
</evidence>
<protein>
    <submittedName>
        <fullName evidence="5">LysR family transcriptional regulator</fullName>
    </submittedName>
</protein>
<evidence type="ECO:0000256" key="4">
    <source>
        <dbReference type="ARBA" id="ARBA00023163"/>
    </source>
</evidence>
<dbReference type="SUPFAM" id="SSF53850">
    <property type="entry name" value="Periplasmic binding protein-like II"/>
    <property type="match status" value="1"/>
</dbReference>
<keyword evidence="2" id="KW-0805">Transcription regulation</keyword>
<organism evidence="5 6">
    <name type="scientific">Photobacterium halotolerans</name>
    <dbReference type="NCBI Taxonomy" id="265726"/>
    <lineage>
        <taxon>Bacteria</taxon>
        <taxon>Pseudomonadati</taxon>
        <taxon>Pseudomonadota</taxon>
        <taxon>Gammaproteobacteria</taxon>
        <taxon>Vibrionales</taxon>
        <taxon>Vibrionaceae</taxon>
        <taxon>Photobacterium</taxon>
    </lineage>
</organism>
<keyword evidence="3" id="KW-0238">DNA-binding</keyword>
<dbReference type="Proteomes" id="UP000465712">
    <property type="component" value="Unassembled WGS sequence"/>
</dbReference>
<dbReference type="Pfam" id="PF03466">
    <property type="entry name" value="LysR_substrate"/>
    <property type="match status" value="1"/>
</dbReference>
<dbReference type="Gene3D" id="3.40.190.290">
    <property type="match status" value="1"/>
</dbReference>